<evidence type="ECO:0000313" key="2">
    <source>
        <dbReference type="Proteomes" id="UP001222770"/>
    </source>
</evidence>
<name>A0ABT6CFT1_9SPHN</name>
<organism evidence="1 2">
    <name type="scientific">Novosphingobium cyanobacteriorum</name>
    <dbReference type="NCBI Taxonomy" id="3024215"/>
    <lineage>
        <taxon>Bacteria</taxon>
        <taxon>Pseudomonadati</taxon>
        <taxon>Pseudomonadota</taxon>
        <taxon>Alphaproteobacteria</taxon>
        <taxon>Sphingomonadales</taxon>
        <taxon>Sphingomonadaceae</taxon>
        <taxon>Novosphingobium</taxon>
    </lineage>
</organism>
<protein>
    <submittedName>
        <fullName evidence="1">GguC family protein</fullName>
    </submittedName>
</protein>
<accession>A0ABT6CFT1</accession>
<gene>
    <name evidence="1" type="primary">gguC</name>
    <name evidence="1" type="ORF">POM99_06185</name>
</gene>
<comment type="caution">
    <text evidence="1">The sequence shown here is derived from an EMBL/GenBank/DDBJ whole genome shotgun (WGS) entry which is preliminary data.</text>
</comment>
<dbReference type="InterPro" id="IPR009645">
    <property type="entry name" value="GguC"/>
</dbReference>
<dbReference type="InterPro" id="IPR036663">
    <property type="entry name" value="Fumarylacetoacetase_C_sf"/>
</dbReference>
<dbReference type="RefSeq" id="WP_277275978.1">
    <property type="nucleotide sequence ID" value="NZ_JAROCY010000004.1"/>
</dbReference>
<reference evidence="1 2" key="1">
    <citation type="submission" date="2023-03" db="EMBL/GenBank/DDBJ databases">
        <title>Novosphingobium cyanobacteriorum sp. nov., isolated from a eutrophic reservoir during the Microcystis bloom period.</title>
        <authorList>
            <person name="Kang M."/>
            <person name="Le V."/>
            <person name="Ko S.-R."/>
            <person name="Lee S.-A."/>
            <person name="Ahn C.-Y."/>
        </authorList>
    </citation>
    <scope>NUCLEOTIDE SEQUENCE [LARGE SCALE GENOMIC DNA]</scope>
    <source>
        <strain evidence="1 2">HBC54</strain>
    </source>
</reference>
<keyword evidence="2" id="KW-1185">Reference proteome</keyword>
<dbReference type="Proteomes" id="UP001222770">
    <property type="component" value="Unassembled WGS sequence"/>
</dbReference>
<sequence>MALRLLQHCADDGKRSVILADGDVAHILEGVSRTTELARRAIAAGTTLAQEARACPAGAPVNLAAEFAAGRFLVPIDHEDPAHLLMTGTGLTHLGSAEGRDKMHREAAAVAQQTDSMRMFLEGLQGGKPADGGVGQQPEWFYKGDGSQLVGPDEALEMPAFAQDGGEEPELAGVYLIGPDGTPFRLGFALANEFSDHVTERHNYLWLAHSKLRRAAMGPELLIGEAPADIRGTSRILRNGAVLWEKPFLTGEANMSHSLPNLEHHHFKYELFRRAGDVHVHFFGTATLSFSDALRTQEGDVFEIEAAPFTLPCRNPLSRTAGHASDLVTVRVL</sequence>
<dbReference type="PIRSF" id="PIRSF033905">
    <property type="entry name" value="UCP033905"/>
    <property type="match status" value="1"/>
</dbReference>
<proteinExistence type="predicted"/>
<evidence type="ECO:0000313" key="1">
    <source>
        <dbReference type="EMBL" id="MDF8332780.1"/>
    </source>
</evidence>
<dbReference type="EMBL" id="JAROCY010000004">
    <property type="protein sequence ID" value="MDF8332780.1"/>
    <property type="molecule type" value="Genomic_DNA"/>
</dbReference>
<dbReference type="NCBIfam" id="NF040903">
    <property type="entry name" value="GguC"/>
    <property type="match status" value="1"/>
</dbReference>
<dbReference type="Gene3D" id="3.90.850.10">
    <property type="entry name" value="Fumarylacetoacetase-like, C-terminal domain"/>
    <property type="match status" value="1"/>
</dbReference>
<dbReference type="SUPFAM" id="SSF56529">
    <property type="entry name" value="FAH"/>
    <property type="match status" value="1"/>
</dbReference>